<dbReference type="PANTHER" id="PTHR34059">
    <property type="entry name" value="EXPRESSED PROTEIN"/>
    <property type="match status" value="1"/>
</dbReference>
<feature type="transmembrane region" description="Helical" evidence="2">
    <location>
        <begin position="38"/>
        <end position="59"/>
    </location>
</feature>
<dbReference type="PANTHER" id="PTHR34059:SF1">
    <property type="entry name" value="EXPRESSED PROTEIN"/>
    <property type="match status" value="1"/>
</dbReference>
<dbReference type="Gramene" id="OIV94080">
    <property type="protein sequence ID" value="OIV94080"/>
    <property type="gene ID" value="TanjilG_05460"/>
</dbReference>
<feature type="compositionally biased region" description="Basic and acidic residues" evidence="1">
    <location>
        <begin position="526"/>
        <end position="538"/>
    </location>
</feature>
<keyword evidence="2" id="KW-1133">Transmembrane helix</keyword>
<organism evidence="3 4">
    <name type="scientific">Lupinus angustifolius</name>
    <name type="common">Narrow-leaved blue lupine</name>
    <dbReference type="NCBI Taxonomy" id="3871"/>
    <lineage>
        <taxon>Eukaryota</taxon>
        <taxon>Viridiplantae</taxon>
        <taxon>Streptophyta</taxon>
        <taxon>Embryophyta</taxon>
        <taxon>Tracheophyta</taxon>
        <taxon>Spermatophyta</taxon>
        <taxon>Magnoliopsida</taxon>
        <taxon>eudicotyledons</taxon>
        <taxon>Gunneridae</taxon>
        <taxon>Pentapetalae</taxon>
        <taxon>rosids</taxon>
        <taxon>fabids</taxon>
        <taxon>Fabales</taxon>
        <taxon>Fabaceae</taxon>
        <taxon>Papilionoideae</taxon>
        <taxon>50 kb inversion clade</taxon>
        <taxon>genistoids sensu lato</taxon>
        <taxon>core genistoids</taxon>
        <taxon>Genisteae</taxon>
        <taxon>Lupinus</taxon>
    </lineage>
</organism>
<dbReference type="InterPro" id="IPR008480">
    <property type="entry name" value="DUF761_pln"/>
</dbReference>
<dbReference type="EMBL" id="CM007377">
    <property type="protein sequence ID" value="OIV94080.1"/>
    <property type="molecule type" value="Genomic_DNA"/>
</dbReference>
<evidence type="ECO:0000256" key="2">
    <source>
        <dbReference type="SAM" id="Phobius"/>
    </source>
</evidence>
<dbReference type="KEGG" id="lang:109331562"/>
<gene>
    <name evidence="3" type="ORF">TanjilG_05460</name>
</gene>
<dbReference type="STRING" id="3871.A0A4P1QSP5"/>
<keyword evidence="2" id="KW-0472">Membrane</keyword>
<proteinExistence type="predicted"/>
<feature type="compositionally biased region" description="Pro residues" evidence="1">
    <location>
        <begin position="371"/>
        <end position="382"/>
    </location>
</feature>
<evidence type="ECO:0000256" key="1">
    <source>
        <dbReference type="SAM" id="MobiDB-lite"/>
    </source>
</evidence>
<feature type="compositionally biased region" description="Basic and acidic residues" evidence="1">
    <location>
        <begin position="253"/>
        <end position="270"/>
    </location>
</feature>
<evidence type="ECO:0008006" key="5">
    <source>
        <dbReference type="Google" id="ProtNLM"/>
    </source>
</evidence>
<dbReference type="Pfam" id="PF05553">
    <property type="entry name" value="DUF761"/>
    <property type="match status" value="1"/>
</dbReference>
<protein>
    <recommendedName>
        <fullName evidence="5">DUF4408 domain-containing protein</fullName>
    </recommendedName>
</protein>
<reference evidence="3 4" key="1">
    <citation type="journal article" date="2017" name="Plant Biotechnol. J.">
        <title>A comprehensive draft genome sequence for lupin (Lupinus angustifolius), an emerging health food: insights into plant-microbe interactions and legume evolution.</title>
        <authorList>
            <person name="Hane J.K."/>
            <person name="Ming Y."/>
            <person name="Kamphuis L.G."/>
            <person name="Nelson M.N."/>
            <person name="Garg G."/>
            <person name="Atkins C.A."/>
            <person name="Bayer P.E."/>
            <person name="Bravo A."/>
            <person name="Bringans S."/>
            <person name="Cannon S."/>
            <person name="Edwards D."/>
            <person name="Foley R."/>
            <person name="Gao L.L."/>
            <person name="Harrison M.J."/>
            <person name="Huang W."/>
            <person name="Hurgobin B."/>
            <person name="Li S."/>
            <person name="Liu C.W."/>
            <person name="McGrath A."/>
            <person name="Morahan G."/>
            <person name="Murray J."/>
            <person name="Weller J."/>
            <person name="Jian J."/>
            <person name="Singh K.B."/>
        </authorList>
    </citation>
    <scope>NUCLEOTIDE SEQUENCE [LARGE SCALE GENOMIC DNA]</scope>
    <source>
        <strain evidence="4">cv. Tanjil</strain>
        <tissue evidence="3">Whole plant</tissue>
    </source>
</reference>
<dbReference type="Proteomes" id="UP000188354">
    <property type="component" value="Chromosome LG17"/>
</dbReference>
<sequence length="584" mass="65891">MEGANATHNTKHQKQPTSEKNHAEKNHEEDPIKFHNHFLYKAAIVAIFLVILPLFPSQAPEFINQTLHTRGWELLHLLLVGIAISYGLFSSRNNETDKEKENNMSKFDNAQILVSRVLQVSSFFEDGEADENSSSDSDHGINKVQTWNNQHYRNEPVVVVAPHEDQGGGGIASASSRSRIGEKPLLLPVRSLKSRLSDDDAKYVNESQLPQLRPQFSDAKVDNDESSTISSLSLNRSNSKTSSKRFSRNSSKGRNDELEGVGDAKVENKMENVVLPSPIPWRSRSGRLEPKQQVEAPKQHASRPTMEESEFDKMEPRLGKSQTSLSSRTSTLPSSPKFTPSPSFSPESVKGPLAKNSEDLMRKKVFYNKSCPPPPPPPPPPMFQKSISMKPRYASFNERASYSSFDKELKRSFSSETNDMKMKRIESSIEVKPKGYAENISNIGKSVRKIRPNQRQDLFGKEGTMKKGELEVEEHFKEEPTRKVMGYDSMEFGREEEKESFLNKVVMESGDEDTETEDEDVGGRVTKKESVEGSKTDETNCIDEGPDVDKKADEFIAKFREQIRLQRIESIKRSATKITTNSTR</sequence>
<accession>A0A4P1QSP5</accession>
<name>A0A4P1QSP5_LUPAN</name>
<keyword evidence="4" id="KW-1185">Reference proteome</keyword>
<feature type="region of interest" description="Disordered" evidence="1">
    <location>
        <begin position="508"/>
        <end position="547"/>
    </location>
</feature>
<evidence type="ECO:0000313" key="3">
    <source>
        <dbReference type="EMBL" id="OIV94080.1"/>
    </source>
</evidence>
<feature type="compositionally biased region" description="Basic and acidic residues" evidence="1">
    <location>
        <begin position="17"/>
        <end position="27"/>
    </location>
</feature>
<feature type="compositionally biased region" description="Low complexity" evidence="1">
    <location>
        <begin position="321"/>
        <end position="348"/>
    </location>
</feature>
<keyword evidence="2" id="KW-0812">Transmembrane</keyword>
<feature type="region of interest" description="Disordered" evidence="1">
    <location>
        <begin position="1"/>
        <end position="27"/>
    </location>
</feature>
<dbReference type="AlphaFoldDB" id="A0A4P1QSP5"/>
<dbReference type="OrthoDB" id="1080706at2759"/>
<feature type="region of interest" description="Disordered" evidence="1">
    <location>
        <begin position="207"/>
        <end position="386"/>
    </location>
</feature>
<feature type="compositionally biased region" description="Low complexity" evidence="1">
    <location>
        <begin position="226"/>
        <end position="241"/>
    </location>
</feature>
<evidence type="ECO:0000313" key="4">
    <source>
        <dbReference type="Proteomes" id="UP000188354"/>
    </source>
</evidence>
<feature type="compositionally biased region" description="Acidic residues" evidence="1">
    <location>
        <begin position="509"/>
        <end position="520"/>
    </location>
</feature>